<dbReference type="Pfam" id="PF04439">
    <property type="entry name" value="Adenyl_transf"/>
    <property type="match status" value="1"/>
</dbReference>
<dbReference type="Gene3D" id="3.30.460.10">
    <property type="entry name" value="Beta Polymerase, domain 2"/>
    <property type="match status" value="1"/>
</dbReference>
<gene>
    <name evidence="1" type="ORF">AVDCRST_MAG88-3454</name>
</gene>
<evidence type="ECO:0000313" key="1">
    <source>
        <dbReference type="EMBL" id="CAA9581999.1"/>
    </source>
</evidence>
<organism evidence="1">
    <name type="scientific">uncultured Thermomicrobiales bacterium</name>
    <dbReference type="NCBI Taxonomy" id="1645740"/>
    <lineage>
        <taxon>Bacteria</taxon>
        <taxon>Pseudomonadati</taxon>
        <taxon>Thermomicrobiota</taxon>
        <taxon>Thermomicrobia</taxon>
        <taxon>Thermomicrobiales</taxon>
        <taxon>environmental samples</taxon>
    </lineage>
</organism>
<dbReference type="InterPro" id="IPR043519">
    <property type="entry name" value="NT_sf"/>
</dbReference>
<name>A0A6J4VKH2_9BACT</name>
<sequence length="272" mass="30030">MSAGFWQESLVEGLVALLRPSGDVWALAHFGSAMRPIQRDRWSDVDALVVVAEGAVEQFHPSLDWLHPLGKVYAYDQSSTAFTAVTRVCFRNFRRVDLLFATEPALARIAAGPFWDGIHVLFSRSPVADRVLAQRFTPPTPPLISPEQFDRMVNAFWFKATLAVTKVARDELLIALHLALDLVRDCCVLGMLLRDRAEGTNHHRHGGTGNRIIEQLTSTQHPYTAVGILDSVAASAAAFDALAARWSPGYQERHGPLLSSLNEARCALPSEH</sequence>
<dbReference type="InterPro" id="IPR007530">
    <property type="entry name" value="Aminoglycoside_adenylylTfrase"/>
</dbReference>
<dbReference type="AlphaFoldDB" id="A0A6J4VKH2"/>
<protein>
    <submittedName>
        <fullName evidence="1">Uncharacterized protein</fullName>
    </submittedName>
</protein>
<dbReference type="Gene3D" id="1.20.120.330">
    <property type="entry name" value="Nucleotidyltransferases domain 2"/>
    <property type="match status" value="1"/>
</dbReference>
<dbReference type="EMBL" id="CADCWM010000831">
    <property type="protein sequence ID" value="CAA9581999.1"/>
    <property type="molecule type" value="Genomic_DNA"/>
</dbReference>
<accession>A0A6J4VKH2</accession>
<reference evidence="1" key="1">
    <citation type="submission" date="2020-02" db="EMBL/GenBank/DDBJ databases">
        <authorList>
            <person name="Meier V. D."/>
        </authorList>
    </citation>
    <scope>NUCLEOTIDE SEQUENCE</scope>
    <source>
        <strain evidence="1">AVDCRST_MAG88</strain>
    </source>
</reference>
<proteinExistence type="predicted"/>